<gene>
    <name evidence="1" type="ORF">QFC20_004979</name>
</gene>
<dbReference type="EMBL" id="JASBWS010000063">
    <property type="protein sequence ID" value="KAJ9102706.1"/>
    <property type="molecule type" value="Genomic_DNA"/>
</dbReference>
<name>A0ACC2VV97_9TREE</name>
<accession>A0ACC2VV97</accession>
<evidence type="ECO:0000313" key="1">
    <source>
        <dbReference type="EMBL" id="KAJ9102706.1"/>
    </source>
</evidence>
<proteinExistence type="predicted"/>
<organism evidence="1 2">
    <name type="scientific">Naganishia adeliensis</name>
    <dbReference type="NCBI Taxonomy" id="92952"/>
    <lineage>
        <taxon>Eukaryota</taxon>
        <taxon>Fungi</taxon>
        <taxon>Dikarya</taxon>
        <taxon>Basidiomycota</taxon>
        <taxon>Agaricomycotina</taxon>
        <taxon>Tremellomycetes</taxon>
        <taxon>Filobasidiales</taxon>
        <taxon>Filobasidiaceae</taxon>
        <taxon>Naganishia</taxon>
    </lineage>
</organism>
<comment type="caution">
    <text evidence="1">The sequence shown here is derived from an EMBL/GenBank/DDBJ whole genome shotgun (WGS) entry which is preliminary data.</text>
</comment>
<protein>
    <submittedName>
        <fullName evidence="1">Uncharacterized protein</fullName>
    </submittedName>
</protein>
<reference evidence="1" key="1">
    <citation type="submission" date="2023-04" db="EMBL/GenBank/DDBJ databases">
        <title>Draft Genome sequencing of Naganishia species isolated from polar environments using Oxford Nanopore Technology.</title>
        <authorList>
            <person name="Leo P."/>
            <person name="Venkateswaran K."/>
        </authorList>
    </citation>
    <scope>NUCLEOTIDE SEQUENCE</scope>
    <source>
        <strain evidence="1">MNA-CCFEE 5262</strain>
    </source>
</reference>
<evidence type="ECO:0000313" key="2">
    <source>
        <dbReference type="Proteomes" id="UP001230649"/>
    </source>
</evidence>
<sequence>MDQVYEAGWGISNGWQVGGANPSTGQVGWASENNVRLIPGVGLTMTVPGRKSLDKSTFIRLTTHISNQVNQRHRPATPPRKSPSRGWSKADTLKYTAQLSRVPGTAFEMFTIHGDSWALGWQDQQALKVTSRDPKKAYMLNADPSTGEVWQAKSLFDWPTLFKVSTLIRFLGCRVYRVLHSINPGQATTYRYDGAILPSPIAGFSTHPSQFIIAHLTNGDPSFTAGPPASDSVVTIKQIRAYFDKPNKVANGACPLKGAMDCPVVYSCGATMN</sequence>
<dbReference type="Proteomes" id="UP001230649">
    <property type="component" value="Unassembled WGS sequence"/>
</dbReference>
<keyword evidence="2" id="KW-1185">Reference proteome</keyword>